<name>A0ABZ2YDQ8_9BACT</name>
<keyword evidence="2" id="KW-1185">Reference proteome</keyword>
<evidence type="ECO:0000313" key="2">
    <source>
        <dbReference type="Proteomes" id="UP001461341"/>
    </source>
</evidence>
<dbReference type="EMBL" id="CP121689">
    <property type="protein sequence ID" value="WZL76957.1"/>
    <property type="molecule type" value="Genomic_DNA"/>
</dbReference>
<protein>
    <submittedName>
        <fullName evidence="1">DUF6506 family protein</fullName>
    </submittedName>
</protein>
<accession>A0ABZ2YDQ8</accession>
<organism evidence="1 2">
    <name type="scientific">Thermatribacter velox</name>
    <dbReference type="NCBI Taxonomy" id="3039681"/>
    <lineage>
        <taxon>Bacteria</taxon>
        <taxon>Pseudomonadati</taxon>
        <taxon>Atribacterota</taxon>
        <taxon>Atribacteria</taxon>
        <taxon>Atribacterales</taxon>
        <taxon>Thermatribacteraceae</taxon>
        <taxon>Thermatribacter</taxon>
    </lineage>
</organism>
<reference evidence="1 2" key="1">
    <citation type="submission" date="2023-03" db="EMBL/GenBank/DDBJ databases">
        <title>Novel Species.</title>
        <authorList>
            <person name="Ma S."/>
        </authorList>
    </citation>
    <scope>NUCLEOTIDE SEQUENCE [LARGE SCALE GENOMIC DNA]</scope>
    <source>
        <strain evidence="1 2">B11</strain>
    </source>
</reference>
<dbReference type="Proteomes" id="UP001461341">
    <property type="component" value="Chromosome"/>
</dbReference>
<dbReference type="RefSeq" id="WP_369019122.1">
    <property type="nucleotide sequence ID" value="NZ_CP121689.1"/>
</dbReference>
<dbReference type="InterPro" id="IPR045441">
    <property type="entry name" value="DUF6506"/>
</dbReference>
<gene>
    <name evidence="1" type="ORF">QBE54_04305</name>
</gene>
<dbReference type="Pfam" id="PF20116">
    <property type="entry name" value="DUF6506"/>
    <property type="match status" value="1"/>
</dbReference>
<sequence length="105" mass="11610">MAFKTLFLSYAPDADPKKHLSFVDTGKYQLWSVVAKNLEEALRSARELYEKEAIDAITLCPGFTHREVAEIFEALGSKASVSVARGDGPSNQIAQAALQREYFGK</sequence>
<evidence type="ECO:0000313" key="1">
    <source>
        <dbReference type="EMBL" id="WZL76957.1"/>
    </source>
</evidence>
<proteinExistence type="predicted"/>